<protein>
    <submittedName>
        <fullName evidence="1">Uncharacterized protein</fullName>
    </submittedName>
</protein>
<gene>
    <name evidence="1" type="ORF">E0F26_05950</name>
</gene>
<dbReference type="EMBL" id="CP036501">
    <property type="protein sequence ID" value="UZP74314.1"/>
    <property type="molecule type" value="Genomic_DNA"/>
</dbReference>
<keyword evidence="2" id="KW-1185">Reference proteome</keyword>
<sequence>MPEGVLGELVRQLADAMWWVKTYQKDKDHLIVMKMVMLIKSRSDLGMDAEEKALRFFDCLLGSWSGQVLDPDDQAFLDSAMRSKCHNMASLRADAVRRSIKELEVIDRLIEWQFKNMRLLMQSYESFRFAPQLLKKIDLEIRQLEQGIEKAIEDQRREVSRQ</sequence>
<evidence type="ECO:0000313" key="2">
    <source>
        <dbReference type="Proteomes" id="UP001317963"/>
    </source>
</evidence>
<proteinExistence type="predicted"/>
<evidence type="ECO:0000313" key="1">
    <source>
        <dbReference type="EMBL" id="UZP74314.1"/>
    </source>
</evidence>
<reference evidence="1 2" key="1">
    <citation type="submission" date="2019-02" db="EMBL/GenBank/DDBJ databases">
        <title>Halieaceae_genomes.</title>
        <authorList>
            <person name="Li S.-H."/>
        </authorList>
    </citation>
    <scope>NUCLEOTIDE SEQUENCE [LARGE SCALE GENOMIC DNA]</scope>
    <source>
        <strain evidence="1 2">JH123</strain>
    </source>
</reference>
<organism evidence="1 2">
    <name type="scientific">Candidatus Paraluminiphilus aquimaris</name>
    <dbReference type="NCBI Taxonomy" id="2518994"/>
    <lineage>
        <taxon>Bacteria</taxon>
        <taxon>Pseudomonadati</taxon>
        <taxon>Pseudomonadota</taxon>
        <taxon>Gammaproteobacteria</taxon>
        <taxon>Cellvibrionales</taxon>
        <taxon>Halieaceae</taxon>
        <taxon>Candidatus Paraluminiphilus</taxon>
    </lineage>
</organism>
<dbReference type="Proteomes" id="UP001317963">
    <property type="component" value="Chromosome"/>
</dbReference>
<name>A0ABY6Q4W4_9GAMM</name>
<accession>A0ABY6Q4W4</accession>